<reference evidence="6 7" key="1">
    <citation type="journal article" date="2019" name="Int. J. Syst. Evol. Microbiol.">
        <title>The Global Catalogue of Microorganisms (GCM) 10K type strain sequencing project: providing services to taxonomists for standard genome sequencing and annotation.</title>
        <authorList>
            <consortium name="The Broad Institute Genomics Platform"/>
            <consortium name="The Broad Institute Genome Sequencing Center for Infectious Disease"/>
            <person name="Wu L."/>
            <person name="Ma J."/>
        </authorList>
    </citation>
    <scope>NUCLEOTIDE SEQUENCE [LARGE SCALE GENOMIC DNA]</scope>
    <source>
        <strain evidence="6 7">JCM 3106</strain>
    </source>
</reference>
<dbReference type="SUPFAM" id="SSF52151">
    <property type="entry name" value="FabD/lysophospholipase-like"/>
    <property type="match status" value="1"/>
</dbReference>
<comment type="catalytic activity">
    <reaction evidence="3 4">
        <text>holo-[ACP] + malonyl-CoA = malonyl-[ACP] + CoA</text>
        <dbReference type="Rhea" id="RHEA:41792"/>
        <dbReference type="Rhea" id="RHEA-COMP:9623"/>
        <dbReference type="Rhea" id="RHEA-COMP:9685"/>
        <dbReference type="ChEBI" id="CHEBI:57287"/>
        <dbReference type="ChEBI" id="CHEBI:57384"/>
        <dbReference type="ChEBI" id="CHEBI:64479"/>
        <dbReference type="ChEBI" id="CHEBI:78449"/>
        <dbReference type="EC" id="2.3.1.39"/>
    </reaction>
</comment>
<evidence type="ECO:0000259" key="5">
    <source>
        <dbReference type="SMART" id="SM00827"/>
    </source>
</evidence>
<gene>
    <name evidence="6" type="ORF">GCM10017559_59070</name>
</gene>
<dbReference type="InterPro" id="IPR014043">
    <property type="entry name" value="Acyl_transferase_dom"/>
</dbReference>
<dbReference type="Pfam" id="PF00698">
    <property type="entry name" value="Acyl_transf_1"/>
    <property type="match status" value="1"/>
</dbReference>
<keyword evidence="1 4" id="KW-0808">Transferase</keyword>
<comment type="caution">
    <text evidence="6">The sequence shown here is derived from an EMBL/GenBank/DDBJ whole genome shotgun (WGS) entry which is preliminary data.</text>
</comment>
<proteinExistence type="inferred from homology"/>
<evidence type="ECO:0000256" key="3">
    <source>
        <dbReference type="ARBA" id="ARBA00048462"/>
    </source>
</evidence>
<dbReference type="SMART" id="SM00827">
    <property type="entry name" value="PKS_AT"/>
    <property type="match status" value="1"/>
</dbReference>
<name>A0ABN3YET5_9ACTN</name>
<dbReference type="Gene3D" id="3.40.366.10">
    <property type="entry name" value="Malonyl-Coenzyme A Acyl Carrier Protein, domain 2"/>
    <property type="match status" value="1"/>
</dbReference>
<keyword evidence="7" id="KW-1185">Reference proteome</keyword>
<dbReference type="InterPro" id="IPR016035">
    <property type="entry name" value="Acyl_Trfase/lysoPLipase"/>
</dbReference>
<dbReference type="RefSeq" id="WP_344901158.1">
    <property type="nucleotide sequence ID" value="NZ_BAAAWD010000015.1"/>
</dbReference>
<evidence type="ECO:0000256" key="1">
    <source>
        <dbReference type="ARBA" id="ARBA00022679"/>
    </source>
</evidence>
<dbReference type="PANTHER" id="PTHR42681:SF1">
    <property type="entry name" value="MALONYL-COA-ACYL CARRIER PROTEIN TRANSACYLASE, MITOCHONDRIAL"/>
    <property type="match status" value="1"/>
</dbReference>
<keyword evidence="2 4" id="KW-0012">Acyltransferase</keyword>
<comment type="similarity">
    <text evidence="4">Belongs to the fabD family.</text>
</comment>
<dbReference type="InterPro" id="IPR050858">
    <property type="entry name" value="Mal-CoA-ACP_Trans/PKS_FabD"/>
</dbReference>
<dbReference type="PANTHER" id="PTHR42681">
    <property type="entry name" value="MALONYL-COA-ACYL CARRIER PROTEIN TRANSACYLASE, MITOCHONDRIAL"/>
    <property type="match status" value="1"/>
</dbReference>
<evidence type="ECO:0000256" key="2">
    <source>
        <dbReference type="ARBA" id="ARBA00023315"/>
    </source>
</evidence>
<organism evidence="6 7">
    <name type="scientific">Streptosporangium longisporum</name>
    <dbReference type="NCBI Taxonomy" id="46187"/>
    <lineage>
        <taxon>Bacteria</taxon>
        <taxon>Bacillati</taxon>
        <taxon>Actinomycetota</taxon>
        <taxon>Actinomycetes</taxon>
        <taxon>Streptosporangiales</taxon>
        <taxon>Streptosporangiaceae</taxon>
        <taxon>Streptosporangium</taxon>
    </lineage>
</organism>
<dbReference type="Proteomes" id="UP001499930">
    <property type="component" value="Unassembled WGS sequence"/>
</dbReference>
<evidence type="ECO:0000313" key="6">
    <source>
        <dbReference type="EMBL" id="GAA3025556.1"/>
    </source>
</evidence>
<dbReference type="PIRSF" id="PIRSF000446">
    <property type="entry name" value="Mct"/>
    <property type="match status" value="1"/>
</dbReference>
<dbReference type="Gene3D" id="3.30.70.250">
    <property type="entry name" value="Malonyl-CoA ACP transacylase, ACP-binding"/>
    <property type="match status" value="1"/>
</dbReference>
<dbReference type="SUPFAM" id="SSF55048">
    <property type="entry name" value="Probable ACP-binding domain of malonyl-CoA ACP transacylase"/>
    <property type="match status" value="1"/>
</dbReference>
<dbReference type="InterPro" id="IPR001227">
    <property type="entry name" value="Ac_transferase_dom_sf"/>
</dbReference>
<dbReference type="EC" id="2.3.1.39" evidence="4"/>
<dbReference type="EMBL" id="BAAAWD010000015">
    <property type="protein sequence ID" value="GAA3025556.1"/>
    <property type="molecule type" value="Genomic_DNA"/>
</dbReference>
<protein>
    <recommendedName>
        <fullName evidence="4">Malonyl CoA-acyl carrier protein transacylase</fullName>
        <ecNumber evidence="4">2.3.1.39</ecNumber>
    </recommendedName>
</protein>
<sequence length="339" mass="34487">MLGYLFPGQGTVRVGMGAWLHRSPVARRRLDQVDALLARPISPLCARGPLERLVATEHAQIAVTACNLAALAVLDEAGYEPTVVAGHSVGELSALHAAGVLDLAGTVRLVELRARLMAGVAAHGGMLAVMGLPVERVEELAAAASAPGEPVVVGLENAPGHVVVSGSQAGLDRLADLAADADKIVPLKVGDAFHSPLMAGAERAWAEAVAAAPMRAPRVAVVPNVTGEPTDDLDVLRHALVAQLTGRVRWTRTMEAIASAPPGTTPGTAPVSAPDALPISGPISVPVSGVASTPVSGPVSVVEVGDSKVLTGLARRTGVRCLSMADPATLRRLAKAVAA</sequence>
<feature type="domain" description="Malonyl-CoA:ACP transacylase (MAT)" evidence="5">
    <location>
        <begin position="5"/>
        <end position="317"/>
    </location>
</feature>
<dbReference type="InterPro" id="IPR024925">
    <property type="entry name" value="Malonyl_CoA-ACP_transAc"/>
</dbReference>
<dbReference type="InterPro" id="IPR016036">
    <property type="entry name" value="Malonyl_transacylase_ACP-bd"/>
</dbReference>
<evidence type="ECO:0000313" key="7">
    <source>
        <dbReference type="Proteomes" id="UP001499930"/>
    </source>
</evidence>
<accession>A0ABN3YET5</accession>
<evidence type="ECO:0000256" key="4">
    <source>
        <dbReference type="PIRNR" id="PIRNR000446"/>
    </source>
</evidence>